<dbReference type="EMBL" id="AFNH02000198">
    <property type="protein sequence ID" value="EZG79406.1"/>
    <property type="molecule type" value="Genomic_DNA"/>
</dbReference>
<accession>A0A023BBB6</accession>
<protein>
    <submittedName>
        <fullName evidence="1">Uncharacterized protein</fullName>
    </submittedName>
</protein>
<evidence type="ECO:0000313" key="1">
    <source>
        <dbReference type="EMBL" id="EZG79406.1"/>
    </source>
</evidence>
<name>A0A023BBB6_GRENI</name>
<organism evidence="1 2">
    <name type="scientific">Gregarina niphandrodes</name>
    <name type="common">Septate eugregarine</name>
    <dbReference type="NCBI Taxonomy" id="110365"/>
    <lineage>
        <taxon>Eukaryota</taxon>
        <taxon>Sar</taxon>
        <taxon>Alveolata</taxon>
        <taxon>Apicomplexa</taxon>
        <taxon>Conoidasida</taxon>
        <taxon>Gregarinasina</taxon>
        <taxon>Eugregarinorida</taxon>
        <taxon>Gregarinidae</taxon>
        <taxon>Gregarina</taxon>
    </lineage>
</organism>
<dbReference type="GeneID" id="22911172"/>
<dbReference type="RefSeq" id="XP_011129053.1">
    <property type="nucleotide sequence ID" value="XM_011130751.1"/>
</dbReference>
<reference evidence="1" key="1">
    <citation type="submission" date="2013-12" db="EMBL/GenBank/DDBJ databases">
        <authorList>
            <person name="Omoto C.K."/>
            <person name="Sibley D."/>
            <person name="Venepally P."/>
            <person name="Hadjithomas M."/>
            <person name="Karamycheva S."/>
            <person name="Brunk B."/>
            <person name="Roos D."/>
            <person name="Caler E."/>
            <person name="Lorenzi H."/>
        </authorList>
    </citation>
    <scope>NUCLEOTIDE SEQUENCE</scope>
</reference>
<dbReference type="VEuPathDB" id="CryptoDB:GNI_026570"/>
<evidence type="ECO:0000313" key="2">
    <source>
        <dbReference type="Proteomes" id="UP000019763"/>
    </source>
</evidence>
<dbReference type="Proteomes" id="UP000019763">
    <property type="component" value="Unassembled WGS sequence"/>
</dbReference>
<gene>
    <name evidence="1" type="ORF">GNI_026570</name>
</gene>
<comment type="caution">
    <text evidence="1">The sequence shown here is derived from an EMBL/GenBank/DDBJ whole genome shotgun (WGS) entry which is preliminary data.</text>
</comment>
<sequence length="145" mass="15684">MEDLSATLKRWDELAGDIKQGGNTELGGADDPPTDVLVVSAAVDFWLTMDLAKIGGDPVREDAVRVDPVRVDPLRVDPVRVDPVREGLDKFSVLANRLAVNRLTGDEPVTGKGLEADKAGSVVRMVPWTGSDDLEGSHFWGFSEK</sequence>
<keyword evidence="2" id="KW-1185">Reference proteome</keyword>
<proteinExistence type="predicted"/>
<dbReference type="AlphaFoldDB" id="A0A023BBB6"/>